<protein>
    <submittedName>
        <fullName evidence="1">Iron-containing redox enzyme family protein</fullName>
    </submittedName>
</protein>
<dbReference type="InterPro" id="IPR016084">
    <property type="entry name" value="Haem_Oase-like_multi-hlx"/>
</dbReference>
<name>A0AB39QWH4_9ACTN</name>
<accession>A0AB39QWH4</accession>
<dbReference type="Gene3D" id="1.20.910.10">
    <property type="entry name" value="Heme oxygenase-like"/>
    <property type="match status" value="1"/>
</dbReference>
<gene>
    <name evidence="1" type="ORF">AB5J52_33115</name>
</gene>
<dbReference type="Pfam" id="PF14518">
    <property type="entry name" value="Haem_oxygenas_2"/>
    <property type="match status" value="1"/>
</dbReference>
<reference evidence="1" key="1">
    <citation type="submission" date="2024-07" db="EMBL/GenBank/DDBJ databases">
        <authorList>
            <person name="Yu S.T."/>
        </authorList>
    </citation>
    <scope>NUCLEOTIDE SEQUENCE</scope>
    <source>
        <strain evidence="1">R39</strain>
    </source>
</reference>
<proteinExistence type="predicted"/>
<dbReference type="AlphaFoldDB" id="A0AB39QWH4"/>
<dbReference type="SUPFAM" id="SSF48613">
    <property type="entry name" value="Heme oxygenase-like"/>
    <property type="match status" value="1"/>
</dbReference>
<dbReference type="EMBL" id="CP163441">
    <property type="protein sequence ID" value="XDQ46713.1"/>
    <property type="molecule type" value="Genomic_DNA"/>
</dbReference>
<dbReference type="GeneID" id="301465558"/>
<dbReference type="RefSeq" id="WP_234536378.1">
    <property type="nucleotide sequence ID" value="NZ_CP163441.1"/>
</dbReference>
<organism evidence="1">
    <name type="scientific">Streptomyces sp. R39</name>
    <dbReference type="NCBI Taxonomy" id="3238631"/>
    <lineage>
        <taxon>Bacteria</taxon>
        <taxon>Bacillati</taxon>
        <taxon>Actinomycetota</taxon>
        <taxon>Actinomycetes</taxon>
        <taxon>Kitasatosporales</taxon>
        <taxon>Streptomycetaceae</taxon>
        <taxon>Streptomyces</taxon>
    </lineage>
</organism>
<sequence>MTYIGPWHAESALRLVDSNVDAWDYESRFVPVETSTLHPVVELASRLVPDSGIEDHPFFRVAAGSRKALEFWVTQELFVTGVFAQLLNLTASAVVNVHQRARLNLVIQGEHGGVRKGAARASHPWLLHRLRESMGIPQEAVTVAAPTHTFLRALAGFMDTPVNALGGLGVGNEQMLVPEYGAVKQAFESAAPDADYAEFLHANIDEDTAHSAIMAHIASELITRDPSLADGYLAAARGSVIARKEYYDELYEILA</sequence>
<evidence type="ECO:0000313" key="1">
    <source>
        <dbReference type="EMBL" id="XDQ46713.1"/>
    </source>
</evidence>